<sequence length="227" mass="26067">MESLILNLQSEKVINKYIHENHLVKYEKGILNEILTAIKKNDAGSLSWFASFGTSLRHITMNVYAYRKQLEFGFTEISFDQHGWLLRPQFLDREDLVFGNVDRYSEHSIIYLGRGENHIWTYSLNYSYGMAGGGSLISVYDTQFKSRHDALTAGLNELKEMMSAKLGNSDISNYNQSVLTTTLKDIAKFEVAMVQLSLFYISLNALIQLFIYINCCIAIYTNSYLFI</sequence>
<keyword evidence="1" id="KW-0812">Transmembrane</keyword>
<keyword evidence="1" id="KW-0472">Membrane</keyword>
<protein>
    <submittedName>
        <fullName evidence="2">Uncharacterized protein</fullName>
    </submittedName>
</protein>
<keyword evidence="3" id="KW-1185">Reference proteome</keyword>
<proteinExistence type="predicted"/>
<gene>
    <name evidence="2" type="ORF">SAMN05421813_10370</name>
</gene>
<evidence type="ECO:0000313" key="3">
    <source>
        <dbReference type="Proteomes" id="UP000199226"/>
    </source>
</evidence>
<evidence type="ECO:0000256" key="1">
    <source>
        <dbReference type="SAM" id="Phobius"/>
    </source>
</evidence>
<dbReference type="OrthoDB" id="1099184at2"/>
<dbReference type="Proteomes" id="UP000199226">
    <property type="component" value="Unassembled WGS sequence"/>
</dbReference>
<dbReference type="RefSeq" id="WP_090699668.1">
    <property type="nucleotide sequence ID" value="NZ_FNHH01000003.1"/>
</dbReference>
<keyword evidence="1" id="KW-1133">Transmembrane helix</keyword>
<evidence type="ECO:0000313" key="2">
    <source>
        <dbReference type="EMBL" id="SDL86895.1"/>
    </source>
</evidence>
<dbReference type="EMBL" id="FNHH01000003">
    <property type="protein sequence ID" value="SDL86895.1"/>
    <property type="molecule type" value="Genomic_DNA"/>
</dbReference>
<organism evidence="2 3">
    <name type="scientific">Daejeonella rubra</name>
    <dbReference type="NCBI Taxonomy" id="990371"/>
    <lineage>
        <taxon>Bacteria</taxon>
        <taxon>Pseudomonadati</taxon>
        <taxon>Bacteroidota</taxon>
        <taxon>Sphingobacteriia</taxon>
        <taxon>Sphingobacteriales</taxon>
        <taxon>Sphingobacteriaceae</taxon>
        <taxon>Daejeonella</taxon>
    </lineage>
</organism>
<accession>A0A1G9NLN3</accession>
<dbReference type="AlphaFoldDB" id="A0A1G9NLN3"/>
<reference evidence="3" key="1">
    <citation type="submission" date="2016-10" db="EMBL/GenBank/DDBJ databases">
        <authorList>
            <person name="Varghese N."/>
            <person name="Submissions S."/>
        </authorList>
    </citation>
    <scope>NUCLEOTIDE SEQUENCE [LARGE SCALE GENOMIC DNA]</scope>
    <source>
        <strain evidence="3">DSM 24536</strain>
    </source>
</reference>
<feature type="transmembrane region" description="Helical" evidence="1">
    <location>
        <begin position="198"/>
        <end position="220"/>
    </location>
</feature>
<name>A0A1G9NLN3_9SPHI</name>